<dbReference type="SUPFAM" id="SSF89796">
    <property type="entry name" value="CoA-transferase family III (CaiB/BaiF)"/>
    <property type="match status" value="1"/>
</dbReference>
<dbReference type="RefSeq" id="WP_343986702.1">
    <property type="nucleotide sequence ID" value="NZ_BAAAJG010000027.1"/>
</dbReference>
<keyword evidence="1 2" id="KW-0808">Transferase</keyword>
<dbReference type="Gene3D" id="3.30.1540.10">
    <property type="entry name" value="formyl-coa transferase, domain 3"/>
    <property type="match status" value="1"/>
</dbReference>
<dbReference type="EMBL" id="JBHUCP010000018">
    <property type="protein sequence ID" value="MFD1532363.1"/>
    <property type="molecule type" value="Genomic_DNA"/>
</dbReference>
<protein>
    <submittedName>
        <fullName evidence="2">CaiB/BaiF CoA transferase family protein</fullName>
    </submittedName>
</protein>
<dbReference type="Gene3D" id="3.40.50.10540">
    <property type="entry name" value="Crotonobetainyl-coa:carnitine coa-transferase, domain 1"/>
    <property type="match status" value="1"/>
</dbReference>
<name>A0ABW4FQD9_9PSEU</name>
<gene>
    <name evidence="2" type="ORF">ACFSCY_23320</name>
</gene>
<dbReference type="PANTHER" id="PTHR48207:SF3">
    <property type="entry name" value="SUCCINATE--HYDROXYMETHYLGLUTARATE COA-TRANSFERASE"/>
    <property type="match status" value="1"/>
</dbReference>
<evidence type="ECO:0000313" key="2">
    <source>
        <dbReference type="EMBL" id="MFD1532363.1"/>
    </source>
</evidence>
<reference evidence="3" key="1">
    <citation type="journal article" date="2019" name="Int. J. Syst. Evol. Microbiol.">
        <title>The Global Catalogue of Microorganisms (GCM) 10K type strain sequencing project: providing services to taxonomists for standard genome sequencing and annotation.</title>
        <authorList>
            <consortium name="The Broad Institute Genomics Platform"/>
            <consortium name="The Broad Institute Genome Sequencing Center for Infectious Disease"/>
            <person name="Wu L."/>
            <person name="Ma J."/>
        </authorList>
    </citation>
    <scope>NUCLEOTIDE SEQUENCE [LARGE SCALE GENOMIC DNA]</scope>
    <source>
        <strain evidence="3">JCM 12165</strain>
    </source>
</reference>
<proteinExistence type="predicted"/>
<comment type="caution">
    <text evidence="2">The sequence shown here is derived from an EMBL/GenBank/DDBJ whole genome shotgun (WGS) entry which is preliminary data.</text>
</comment>
<dbReference type="Pfam" id="PF02515">
    <property type="entry name" value="CoA_transf_3"/>
    <property type="match status" value="1"/>
</dbReference>
<dbReference type="InterPro" id="IPR050483">
    <property type="entry name" value="CoA-transferase_III_domain"/>
</dbReference>
<accession>A0ABW4FQD9</accession>
<sequence>MTDERPVVGQPGADGGLPGPLSGVLVADFSRVLAGPYATMLLADLGAEVVKVEGPQGDETRTWMPPVREGESTYYLGINRGKRSLALDLRDEGDAVLGRELARRADVLIQNFKPGGLAKFGLDFESVSAANPGIVYASISGFGSGEGAHVPGYDLMVQAMSGLMSLTGDPAGPAYRAGISVFDVMAGNHAVIGILAALRHRDLTGQGQHVEVNLLSSALTGLVNHSSAFVAGGVVPYRMGNAHPSVFPYEPLPTADDDLIVAAANDGQFRRLCEVLGVPGVADDPRFARNADRTANREELRPILVERLRQRGATEWFEALVAVGVPCGPIQTIDGGFAMAERFGLDPIVEVGEGERAIPTTRHPIRFSATPVQYRLPPPQLDEHGAELRKWLTTPEDPHA</sequence>
<dbReference type="InterPro" id="IPR003673">
    <property type="entry name" value="CoA-Trfase_fam_III"/>
</dbReference>
<dbReference type="Proteomes" id="UP001597145">
    <property type="component" value="Unassembled WGS sequence"/>
</dbReference>
<evidence type="ECO:0000313" key="3">
    <source>
        <dbReference type="Proteomes" id="UP001597145"/>
    </source>
</evidence>
<dbReference type="InterPro" id="IPR023606">
    <property type="entry name" value="CoA-Trfase_III_dom_1_sf"/>
</dbReference>
<organism evidence="2 3">
    <name type="scientific">Pseudonocardia aurantiaca</name>
    <dbReference type="NCBI Taxonomy" id="75290"/>
    <lineage>
        <taxon>Bacteria</taxon>
        <taxon>Bacillati</taxon>
        <taxon>Actinomycetota</taxon>
        <taxon>Actinomycetes</taxon>
        <taxon>Pseudonocardiales</taxon>
        <taxon>Pseudonocardiaceae</taxon>
        <taxon>Pseudonocardia</taxon>
    </lineage>
</organism>
<dbReference type="GO" id="GO:0016740">
    <property type="term" value="F:transferase activity"/>
    <property type="evidence" value="ECO:0007669"/>
    <property type="project" value="UniProtKB-KW"/>
</dbReference>
<evidence type="ECO:0000256" key="1">
    <source>
        <dbReference type="ARBA" id="ARBA00022679"/>
    </source>
</evidence>
<dbReference type="PANTHER" id="PTHR48207">
    <property type="entry name" value="SUCCINATE--HYDROXYMETHYLGLUTARATE COA-TRANSFERASE"/>
    <property type="match status" value="1"/>
</dbReference>
<keyword evidence="3" id="KW-1185">Reference proteome</keyword>
<dbReference type="InterPro" id="IPR044855">
    <property type="entry name" value="CoA-Trfase_III_dom3_sf"/>
</dbReference>